<gene>
    <name evidence="2" type="ORF">QFZ49_005228</name>
</gene>
<dbReference type="InterPro" id="IPR009057">
    <property type="entry name" value="Homeodomain-like_sf"/>
</dbReference>
<name>A0ABU0RTH3_9ACTN</name>
<sequence>MPRPAGRRIEHRRPADPVPADIRAPIRAAWRTSLADRVQQTTGWSAPLLPIGPPVMPVAPACPVVPAATERKRLKKMAYGHKTEHRLRVRAQIVLHAARGRSNARIAHETGLHLDTVRAWRGRFAHGGLLALADRKRSGRPTRFTPVQVAEAKALACQLPAETGVPLSRWSCPELAAELTRARDHRDRLRVYRAPLAARGCAQALAVPVLDLHPRPGLPRQGPACPGPVCPHVRGCPAGPG</sequence>
<evidence type="ECO:0000313" key="3">
    <source>
        <dbReference type="Proteomes" id="UP001223072"/>
    </source>
</evidence>
<protein>
    <submittedName>
        <fullName evidence="2">Transposase</fullName>
    </submittedName>
</protein>
<feature type="region of interest" description="Disordered" evidence="1">
    <location>
        <begin position="1"/>
        <end position="20"/>
    </location>
</feature>
<dbReference type="Pfam" id="PF13551">
    <property type="entry name" value="HTH_29"/>
    <property type="match status" value="1"/>
</dbReference>
<dbReference type="EMBL" id="JAUSZS010000007">
    <property type="protein sequence ID" value="MDQ0935256.1"/>
    <property type="molecule type" value="Genomic_DNA"/>
</dbReference>
<dbReference type="SUPFAM" id="SSF46689">
    <property type="entry name" value="Homeodomain-like"/>
    <property type="match status" value="1"/>
</dbReference>
<proteinExistence type="predicted"/>
<comment type="caution">
    <text evidence="2">The sequence shown here is derived from an EMBL/GenBank/DDBJ whole genome shotgun (WGS) entry which is preliminary data.</text>
</comment>
<reference evidence="2 3" key="1">
    <citation type="submission" date="2023-07" db="EMBL/GenBank/DDBJ databases">
        <title>Comparative genomics of wheat-associated soil bacteria to identify genetic determinants of phenazine resistance.</title>
        <authorList>
            <person name="Mouncey N."/>
        </authorList>
    </citation>
    <scope>NUCLEOTIDE SEQUENCE [LARGE SCALE GENOMIC DNA]</scope>
    <source>
        <strain evidence="2 3">W2I16</strain>
    </source>
</reference>
<keyword evidence="3" id="KW-1185">Reference proteome</keyword>
<accession>A0ABU0RTH3</accession>
<organism evidence="2 3">
    <name type="scientific">Streptomyces turgidiscabies</name>
    <dbReference type="NCBI Taxonomy" id="85558"/>
    <lineage>
        <taxon>Bacteria</taxon>
        <taxon>Bacillati</taxon>
        <taxon>Actinomycetota</taxon>
        <taxon>Actinomycetes</taxon>
        <taxon>Kitasatosporales</taxon>
        <taxon>Streptomycetaceae</taxon>
        <taxon>Streptomyces</taxon>
    </lineage>
</organism>
<feature type="compositionally biased region" description="Basic residues" evidence="1">
    <location>
        <begin position="1"/>
        <end position="11"/>
    </location>
</feature>
<dbReference type="Proteomes" id="UP001223072">
    <property type="component" value="Unassembled WGS sequence"/>
</dbReference>
<evidence type="ECO:0000313" key="2">
    <source>
        <dbReference type="EMBL" id="MDQ0935256.1"/>
    </source>
</evidence>
<evidence type="ECO:0000256" key="1">
    <source>
        <dbReference type="SAM" id="MobiDB-lite"/>
    </source>
</evidence>